<gene>
    <name evidence="2" type="ORF">N7472_008299</name>
</gene>
<sequence length="181" mass="20856">MAESRDYVYGLGALSAAHYFVILLTLHVFYFLQGCVLYGFPFTQPCKMPTQPSKSDEPRNTYTETCLLCGTRILTFDGGTISHDHMDVLKESQWEIHRKSPIPEHILVPSTEVVNKSFSKFPWLSSCYQRGAKSKSKLSDMLFPQNMNSRELAQLHVSLVSRTSFQETKTPHEFLDERRYH</sequence>
<keyword evidence="3" id="KW-1185">Reference proteome</keyword>
<keyword evidence="1" id="KW-0812">Transmembrane</keyword>
<dbReference type="PROSITE" id="PS51257">
    <property type="entry name" value="PROKAR_LIPOPROTEIN"/>
    <property type="match status" value="1"/>
</dbReference>
<keyword evidence="1" id="KW-1133">Transmembrane helix</keyword>
<evidence type="ECO:0000256" key="1">
    <source>
        <dbReference type="SAM" id="Phobius"/>
    </source>
</evidence>
<reference evidence="2" key="1">
    <citation type="submission" date="2022-11" db="EMBL/GenBank/DDBJ databases">
        <authorList>
            <person name="Petersen C."/>
        </authorList>
    </citation>
    <scope>NUCLEOTIDE SEQUENCE</scope>
    <source>
        <strain evidence="2">IBT 16849</strain>
    </source>
</reference>
<feature type="transmembrane region" description="Helical" evidence="1">
    <location>
        <begin position="7"/>
        <end position="32"/>
    </location>
</feature>
<evidence type="ECO:0000313" key="3">
    <source>
        <dbReference type="Proteomes" id="UP001150879"/>
    </source>
</evidence>
<reference evidence="2" key="2">
    <citation type="journal article" date="2023" name="IMA Fungus">
        <title>Comparative genomic study of the Penicillium genus elucidates a diverse pangenome and 15 lateral gene transfer events.</title>
        <authorList>
            <person name="Petersen C."/>
            <person name="Sorensen T."/>
            <person name="Nielsen M.R."/>
            <person name="Sondergaard T.E."/>
            <person name="Sorensen J.L."/>
            <person name="Fitzpatrick D.A."/>
            <person name="Frisvad J.C."/>
            <person name="Nielsen K.L."/>
        </authorList>
    </citation>
    <scope>NUCLEOTIDE SEQUENCE</scope>
    <source>
        <strain evidence="2">IBT 16849</strain>
    </source>
</reference>
<name>A0A9W9J6P4_9EURO</name>
<organism evidence="2 3">
    <name type="scientific">Penicillium cf. griseofulvum</name>
    <dbReference type="NCBI Taxonomy" id="2972120"/>
    <lineage>
        <taxon>Eukaryota</taxon>
        <taxon>Fungi</taxon>
        <taxon>Dikarya</taxon>
        <taxon>Ascomycota</taxon>
        <taxon>Pezizomycotina</taxon>
        <taxon>Eurotiomycetes</taxon>
        <taxon>Eurotiomycetidae</taxon>
        <taxon>Eurotiales</taxon>
        <taxon>Aspergillaceae</taxon>
        <taxon>Penicillium</taxon>
    </lineage>
</organism>
<keyword evidence="1" id="KW-0472">Membrane</keyword>
<feature type="non-terminal residue" evidence="2">
    <location>
        <position position="181"/>
    </location>
</feature>
<dbReference type="AlphaFoldDB" id="A0A9W9J6P4"/>
<evidence type="ECO:0000313" key="2">
    <source>
        <dbReference type="EMBL" id="KAJ5189285.1"/>
    </source>
</evidence>
<accession>A0A9W9J6P4</accession>
<dbReference type="Proteomes" id="UP001150879">
    <property type="component" value="Unassembled WGS sequence"/>
</dbReference>
<protein>
    <submittedName>
        <fullName evidence="2">Uncharacterized protein</fullName>
    </submittedName>
</protein>
<comment type="caution">
    <text evidence="2">The sequence shown here is derived from an EMBL/GenBank/DDBJ whole genome shotgun (WGS) entry which is preliminary data.</text>
</comment>
<proteinExistence type="predicted"/>
<dbReference type="EMBL" id="JAPQKP010000005">
    <property type="protein sequence ID" value="KAJ5189285.1"/>
    <property type="molecule type" value="Genomic_DNA"/>
</dbReference>